<feature type="region of interest" description="Disordered" evidence="2">
    <location>
        <begin position="1"/>
        <end position="42"/>
    </location>
</feature>
<dbReference type="GeneID" id="40315948"/>
<dbReference type="Proteomes" id="UP000284403">
    <property type="component" value="Unassembled WGS sequence"/>
</dbReference>
<evidence type="ECO:0000256" key="1">
    <source>
        <dbReference type="SAM" id="Coils"/>
    </source>
</evidence>
<comment type="caution">
    <text evidence="3">The sequence shown here is derived from an EMBL/GenBank/DDBJ whole genome shotgun (WGS) entry which is preliminary data.</text>
</comment>
<protein>
    <submittedName>
        <fullName evidence="3">Uncharacterized protein</fullName>
    </submittedName>
</protein>
<reference evidence="3 4" key="1">
    <citation type="journal article" date="2018" name="BMC Genomics">
        <title>Genomic comparison of Trypanosoma conorhini and Trypanosoma rangeli to Trypanosoma cruzi strains of high and low virulence.</title>
        <authorList>
            <person name="Bradwell K.R."/>
            <person name="Koparde V.N."/>
            <person name="Matveyev A.V."/>
            <person name="Serrano M.G."/>
            <person name="Alves J.M."/>
            <person name="Parikh H."/>
            <person name="Huang B."/>
            <person name="Lee V."/>
            <person name="Espinosa-Alvarez O."/>
            <person name="Ortiz P.A."/>
            <person name="Costa-Martins A.G."/>
            <person name="Teixeira M.M."/>
            <person name="Buck G.A."/>
        </authorList>
    </citation>
    <scope>NUCLEOTIDE SEQUENCE [LARGE SCALE GENOMIC DNA]</scope>
    <source>
        <strain evidence="3 4">025E</strain>
    </source>
</reference>
<name>A0A3S5IUA8_9TRYP</name>
<keyword evidence="4" id="KW-1185">Reference proteome</keyword>
<gene>
    <name evidence="3" type="ORF">Tco025E_02337</name>
</gene>
<organism evidence="3 4">
    <name type="scientific">Trypanosoma conorhini</name>
    <dbReference type="NCBI Taxonomy" id="83891"/>
    <lineage>
        <taxon>Eukaryota</taxon>
        <taxon>Discoba</taxon>
        <taxon>Euglenozoa</taxon>
        <taxon>Kinetoplastea</taxon>
        <taxon>Metakinetoplastina</taxon>
        <taxon>Trypanosomatida</taxon>
        <taxon>Trypanosomatidae</taxon>
        <taxon>Trypanosoma</taxon>
    </lineage>
</organism>
<dbReference type="RefSeq" id="XP_029230629.1">
    <property type="nucleotide sequence ID" value="XM_029369265.1"/>
</dbReference>
<dbReference type="EMBL" id="MKKU01000091">
    <property type="protein sequence ID" value="RNF25104.1"/>
    <property type="molecule type" value="Genomic_DNA"/>
</dbReference>
<proteinExistence type="predicted"/>
<accession>A0A3S5IUA8</accession>
<evidence type="ECO:0000256" key="2">
    <source>
        <dbReference type="SAM" id="MobiDB-lite"/>
    </source>
</evidence>
<sequence>MQTPSLTPRHATRRLPSSFGVAGGRRATATKEEGGAEAAAPPLSCHAAAEIGASGARPTQALRAREELEPELRRLRAENAKLQLVEEQFWALLAENEELRKAAAHNGDRGGAPDTSGRRLTGAFLQRSRNEGDGEGSWRVSSCARALRECMDLLIARELQDASQTDCTEAVKKQLEQEDSVATYLLWVRARRREGGPELQPNDILLPHHGQPAVMGGGGGKVAPRNETAVRDGSCVAIPQLQQELNETEAVLLRRRLESAERELQEAREMLELANMGRAAALKDCARLSGQVTTLTGHLQEILESHKTSHDLCLENEALNALVEKQAGSIKVRDQLLTEMRVTLQRLQNTRSSEEVSLAEANERVRQQLLDRRPVSASVSTGD</sequence>
<evidence type="ECO:0000313" key="4">
    <source>
        <dbReference type="Proteomes" id="UP000284403"/>
    </source>
</evidence>
<feature type="coiled-coil region" evidence="1">
    <location>
        <begin position="243"/>
        <end position="277"/>
    </location>
</feature>
<dbReference type="OrthoDB" id="248995at2759"/>
<dbReference type="AlphaFoldDB" id="A0A3S5IUA8"/>
<feature type="coiled-coil region" evidence="1">
    <location>
        <begin position="65"/>
        <end position="102"/>
    </location>
</feature>
<keyword evidence="1" id="KW-0175">Coiled coil</keyword>
<evidence type="ECO:0000313" key="3">
    <source>
        <dbReference type="EMBL" id="RNF25104.1"/>
    </source>
</evidence>